<evidence type="ECO:0000313" key="2">
    <source>
        <dbReference type="Proteomes" id="UP001056778"/>
    </source>
</evidence>
<sequence length="356" mass="40435">MGKTVFPAADFDAVEDAKALKEAFKGFGSDEEAIINIITKRSNSQRLKIAQEFKTMYGKDLIKELKSELRGNFEDVIIALMTNPVEFQAKQMHKAISGLGTDEPTIVEILGVHTNEEIIAIRDEYEGLYQSSLESDLKGDTSGTVKRLFVALVTAHRDESESTDQEAAYKDAQTLLRAGELFHGTDESTFNAILCQRSRAQLRVIFSEYENLTGHNFETAIDNEFSGTAKDSLIDLVKCIRNKIDYMAERLYKSMEGMGTDDRTLIRLIVSRSETDLQEIKQVFEEKYGKSLADFIQVVNANENLPDFKRATLWKILKKLGLVWVKRNRESVLMERQDIVLRRHLGKRKHSLNGLI</sequence>
<accession>A0ACB9T5G6</accession>
<organism evidence="1 2">
    <name type="scientific">Holotrichia oblita</name>
    <name type="common">Chafer beetle</name>
    <dbReference type="NCBI Taxonomy" id="644536"/>
    <lineage>
        <taxon>Eukaryota</taxon>
        <taxon>Metazoa</taxon>
        <taxon>Ecdysozoa</taxon>
        <taxon>Arthropoda</taxon>
        <taxon>Hexapoda</taxon>
        <taxon>Insecta</taxon>
        <taxon>Pterygota</taxon>
        <taxon>Neoptera</taxon>
        <taxon>Endopterygota</taxon>
        <taxon>Coleoptera</taxon>
        <taxon>Polyphaga</taxon>
        <taxon>Scarabaeiformia</taxon>
        <taxon>Scarabaeidae</taxon>
        <taxon>Melolonthinae</taxon>
        <taxon>Holotrichia</taxon>
    </lineage>
</organism>
<proteinExistence type="predicted"/>
<reference evidence="1" key="1">
    <citation type="submission" date="2022-04" db="EMBL/GenBank/DDBJ databases">
        <title>Chromosome-scale genome assembly of Holotrichia oblita Faldermann.</title>
        <authorList>
            <person name="Rongchong L."/>
        </authorList>
    </citation>
    <scope>NUCLEOTIDE SEQUENCE</scope>
    <source>
        <strain evidence="1">81SQS9</strain>
    </source>
</reference>
<name>A0ACB9T5G6_HOLOL</name>
<comment type="caution">
    <text evidence="1">The sequence shown here is derived from an EMBL/GenBank/DDBJ whole genome shotgun (WGS) entry which is preliminary data.</text>
</comment>
<dbReference type="EMBL" id="CM043019">
    <property type="protein sequence ID" value="KAI4462032.1"/>
    <property type="molecule type" value="Genomic_DNA"/>
</dbReference>
<keyword evidence="2" id="KW-1185">Reference proteome</keyword>
<evidence type="ECO:0000313" key="1">
    <source>
        <dbReference type="EMBL" id="KAI4462032.1"/>
    </source>
</evidence>
<gene>
    <name evidence="1" type="ORF">MML48_5g00016760</name>
</gene>
<protein>
    <submittedName>
        <fullName evidence="1">Annexin</fullName>
    </submittedName>
</protein>
<dbReference type="Proteomes" id="UP001056778">
    <property type="component" value="Chromosome 5"/>
</dbReference>